<dbReference type="HAMAP" id="MF_00031">
    <property type="entry name" value="DNA_HJ_migration_RuvA"/>
    <property type="match status" value="1"/>
</dbReference>
<dbReference type="Pfam" id="PF07499">
    <property type="entry name" value="RuvA_C"/>
    <property type="match status" value="1"/>
</dbReference>
<comment type="caution">
    <text evidence="8">The sequence shown here is derived from an EMBL/GenBank/DDBJ whole genome shotgun (WGS) entry which is preliminary data.</text>
</comment>
<dbReference type="Gene3D" id="1.10.8.10">
    <property type="entry name" value="DNA helicase RuvA subunit, C-terminal domain"/>
    <property type="match status" value="1"/>
</dbReference>
<evidence type="ECO:0000256" key="4">
    <source>
        <dbReference type="ARBA" id="ARBA00023172"/>
    </source>
</evidence>
<dbReference type="GO" id="GO:0006281">
    <property type="term" value="P:DNA repair"/>
    <property type="evidence" value="ECO:0007669"/>
    <property type="project" value="UniProtKB-UniRule"/>
</dbReference>
<dbReference type="InterPro" id="IPR010994">
    <property type="entry name" value="RuvA_2-like"/>
</dbReference>
<reference evidence="8 9" key="1">
    <citation type="journal article" date="2017" name="Int. J. Syst. Evol. Microbiol.">
        <title>Aquarickettsiella crustaci n. gen. n. sp. (Gammaproteobacteria: Legionellales: Coxiellaceae); a bacterial pathogen of the freshwater crustacean: Gammarus fossarum (Malacostraca: Amphipoda).</title>
        <authorList>
            <person name="Bojko J."/>
            <person name="Dunn A.M."/>
            <person name="Stebbing P.D."/>
            <person name="Van Aerle R."/>
            <person name="Bacela-Spychalska K."/>
            <person name="Bean T.P."/>
            <person name="Stentiford G.D."/>
        </authorList>
    </citation>
    <scope>NUCLEOTIDE SEQUENCE [LARGE SCALE GENOMIC DNA]</scope>
    <source>
        <strain evidence="8">RA15029</strain>
    </source>
</reference>
<keyword evidence="5 6" id="KW-0234">DNA repair</keyword>
<dbReference type="Pfam" id="PF14520">
    <property type="entry name" value="HHH_5"/>
    <property type="match status" value="1"/>
</dbReference>
<dbReference type="SUPFAM" id="SSF46929">
    <property type="entry name" value="DNA helicase RuvA subunit, C-terminal domain"/>
    <property type="match status" value="1"/>
</dbReference>
<dbReference type="Proteomes" id="UP000226429">
    <property type="component" value="Unassembled WGS sequence"/>
</dbReference>
<dbReference type="InterPro" id="IPR011114">
    <property type="entry name" value="RuvA_C"/>
</dbReference>
<reference evidence="8 9" key="2">
    <citation type="journal article" date="2018" name="J. Invertebr. Pathol.">
        <title>'Candidatus Aquirickettsiella gammari' (Gammaproteobacteria: Legionellales: Coxiellaceae): A bacterial pathogen of the freshwater crustacean Gammarus fossarum (Malacostraca: Amphipoda).</title>
        <authorList>
            <person name="Bojko J."/>
            <person name="Dunn A.M."/>
            <person name="Stebbing P.D."/>
            <person name="van Aerle R."/>
            <person name="Bacela-Spychalska K."/>
            <person name="Bean T.P."/>
            <person name="Urrutia A."/>
            <person name="Stentiford G.D."/>
        </authorList>
    </citation>
    <scope>NUCLEOTIDE SEQUENCE [LARGE SCALE GENOMIC DNA]</scope>
    <source>
        <strain evidence="8">RA15029</strain>
    </source>
</reference>
<dbReference type="GO" id="GO:0005737">
    <property type="term" value="C:cytoplasm"/>
    <property type="evidence" value="ECO:0007669"/>
    <property type="project" value="UniProtKB-SubCell"/>
</dbReference>
<dbReference type="GO" id="GO:0048476">
    <property type="term" value="C:Holliday junction resolvase complex"/>
    <property type="evidence" value="ECO:0007669"/>
    <property type="project" value="UniProtKB-UniRule"/>
</dbReference>
<dbReference type="InterPro" id="IPR036267">
    <property type="entry name" value="RuvA_C_sf"/>
</dbReference>
<evidence type="ECO:0000256" key="6">
    <source>
        <dbReference type="HAMAP-Rule" id="MF_00031"/>
    </source>
</evidence>
<gene>
    <name evidence="6" type="primary">ruvA</name>
    <name evidence="8" type="ORF">CFE62_001775</name>
</gene>
<keyword evidence="4 6" id="KW-0233">DNA recombination</keyword>
<dbReference type="SUPFAM" id="SSF50249">
    <property type="entry name" value="Nucleic acid-binding proteins"/>
    <property type="match status" value="1"/>
</dbReference>
<comment type="domain">
    <text evidence="6">Has three domains with a flexible linker between the domains II and III and assumes an 'L' shape. Domain III is highly mobile and contacts RuvB.</text>
</comment>
<evidence type="ECO:0000256" key="3">
    <source>
        <dbReference type="ARBA" id="ARBA00023125"/>
    </source>
</evidence>
<dbReference type="GO" id="GO:0000400">
    <property type="term" value="F:four-way junction DNA binding"/>
    <property type="evidence" value="ECO:0007669"/>
    <property type="project" value="UniProtKB-UniRule"/>
</dbReference>
<comment type="subunit">
    <text evidence="6">Homotetramer. Forms an RuvA(8)-RuvB(12)-Holliday junction (HJ) complex. HJ DNA is sandwiched between 2 RuvA tetramers; dsDNA enters through RuvA and exits via RuvB. An RuvB hexamer assembles on each DNA strand where it exits the tetramer. Each RuvB hexamer is contacted by two RuvA subunits (via domain III) on 2 adjacent RuvB subunits; this complex drives branch migration. In the full resolvosome a probable DNA-RuvA(4)-RuvB(12)-RuvC(2) complex forms which resolves the HJ.</text>
</comment>
<evidence type="ECO:0000313" key="8">
    <source>
        <dbReference type="EMBL" id="RDH40886.1"/>
    </source>
</evidence>
<dbReference type="InterPro" id="IPR012340">
    <property type="entry name" value="NA-bd_OB-fold"/>
</dbReference>
<comment type="subcellular location">
    <subcellularLocation>
        <location evidence="6">Cytoplasm</location>
    </subcellularLocation>
</comment>
<dbReference type="EMBL" id="NMOS02000003">
    <property type="protein sequence ID" value="RDH40886.1"/>
    <property type="molecule type" value="Genomic_DNA"/>
</dbReference>
<dbReference type="InterPro" id="IPR013849">
    <property type="entry name" value="DNA_helicase_Holl-junc_RuvA_I"/>
</dbReference>
<evidence type="ECO:0000256" key="2">
    <source>
        <dbReference type="ARBA" id="ARBA00022763"/>
    </source>
</evidence>
<evidence type="ECO:0000259" key="7">
    <source>
        <dbReference type="SMART" id="SM00278"/>
    </source>
</evidence>
<feature type="domain" description="Helix-hairpin-helix DNA-binding motif class 1" evidence="7">
    <location>
        <begin position="74"/>
        <end position="93"/>
    </location>
</feature>
<dbReference type="Gene3D" id="1.10.150.20">
    <property type="entry name" value="5' to 3' exonuclease, C-terminal subdomain"/>
    <property type="match status" value="1"/>
</dbReference>
<keyword evidence="1 6" id="KW-0963">Cytoplasm</keyword>
<keyword evidence="9" id="KW-1185">Reference proteome</keyword>
<keyword evidence="3 6" id="KW-0238">DNA-binding</keyword>
<dbReference type="CDD" id="cd14332">
    <property type="entry name" value="UBA_RuvA_C"/>
    <property type="match status" value="1"/>
</dbReference>
<feature type="region of interest" description="Domain III" evidence="6">
    <location>
        <begin position="149"/>
        <end position="200"/>
    </location>
</feature>
<dbReference type="GO" id="GO:0009379">
    <property type="term" value="C:Holliday junction helicase complex"/>
    <property type="evidence" value="ECO:0007669"/>
    <property type="project" value="InterPro"/>
</dbReference>
<dbReference type="GO" id="GO:0009378">
    <property type="term" value="F:four-way junction helicase activity"/>
    <property type="evidence" value="ECO:0007669"/>
    <property type="project" value="InterPro"/>
</dbReference>
<dbReference type="Pfam" id="PF01330">
    <property type="entry name" value="RuvA_N"/>
    <property type="match status" value="1"/>
</dbReference>
<evidence type="ECO:0000256" key="5">
    <source>
        <dbReference type="ARBA" id="ARBA00023204"/>
    </source>
</evidence>
<dbReference type="SUPFAM" id="SSF47781">
    <property type="entry name" value="RuvA domain 2-like"/>
    <property type="match status" value="1"/>
</dbReference>
<keyword evidence="2 6" id="KW-0227">DNA damage</keyword>
<sequence>MISRLKGILIEKQPPYLLIEVADAFTYEVQASMHTFYQLPELGQPVLLYTQFIVREDGHYLYGFSAIQERALFSQLLKVNGVGPKVALGILSKIACSEFIACIEQQNVLALQAVPGIGKKTAERLIVEMRDRLQGLSGMALVNRRDGNTNDLIANYQQDAISALMALGYKNQEASRAVLQVKDNTLSLESLIRQALKSVD</sequence>
<comment type="function">
    <text evidence="6">The RuvA-RuvB-RuvC complex processes Holliday junction (HJ) DNA during genetic recombination and DNA repair, while the RuvA-RuvB complex plays an important role in the rescue of blocked DNA replication forks via replication fork reversal (RFR). RuvA specifically binds to HJ cruciform DNA, conferring on it an open structure. The RuvB hexamer acts as an ATP-dependent pump, pulling dsDNA into and through the RuvAB complex. HJ branch migration allows RuvC to scan DNA until it finds its consensus sequence, where it cleaves and resolves the cruciform DNA.</text>
</comment>
<dbReference type="SMART" id="SM00278">
    <property type="entry name" value="HhH1"/>
    <property type="match status" value="2"/>
</dbReference>
<dbReference type="Gene3D" id="2.40.50.140">
    <property type="entry name" value="Nucleic acid-binding proteins"/>
    <property type="match status" value="1"/>
</dbReference>
<organism evidence="8 9">
    <name type="scientific">Candidatus Aquirickettsiella gammari</name>
    <dbReference type="NCBI Taxonomy" id="2016198"/>
    <lineage>
        <taxon>Bacteria</taxon>
        <taxon>Pseudomonadati</taxon>
        <taxon>Pseudomonadota</taxon>
        <taxon>Gammaproteobacteria</taxon>
        <taxon>Legionellales</taxon>
        <taxon>Coxiellaceae</taxon>
        <taxon>Candidatus Aquirickettsiella</taxon>
    </lineage>
</organism>
<dbReference type="AlphaFoldDB" id="A0A370CLB2"/>
<name>A0A370CLB2_9COXI</name>
<accession>A0A370CLB2</accession>
<dbReference type="InterPro" id="IPR000085">
    <property type="entry name" value="RuvA"/>
</dbReference>
<comment type="caution">
    <text evidence="6">Lacks conserved residue(s) required for the propagation of feature annotation.</text>
</comment>
<evidence type="ECO:0000313" key="9">
    <source>
        <dbReference type="Proteomes" id="UP000226429"/>
    </source>
</evidence>
<dbReference type="NCBIfam" id="TIGR00084">
    <property type="entry name" value="ruvA"/>
    <property type="match status" value="1"/>
</dbReference>
<comment type="similarity">
    <text evidence="6">Belongs to the RuvA family.</text>
</comment>
<dbReference type="InterPro" id="IPR003583">
    <property type="entry name" value="Hlx-hairpin-Hlx_DNA-bd_motif"/>
</dbReference>
<dbReference type="GO" id="GO:0006310">
    <property type="term" value="P:DNA recombination"/>
    <property type="evidence" value="ECO:0007669"/>
    <property type="project" value="UniProtKB-UniRule"/>
</dbReference>
<proteinExistence type="inferred from homology"/>
<evidence type="ECO:0000256" key="1">
    <source>
        <dbReference type="ARBA" id="ARBA00022490"/>
    </source>
</evidence>
<protein>
    <recommendedName>
        <fullName evidence="6">Holliday junction branch migration complex subunit RuvA</fullName>
    </recommendedName>
</protein>
<feature type="domain" description="Helix-hairpin-helix DNA-binding motif class 1" evidence="7">
    <location>
        <begin position="109"/>
        <end position="128"/>
    </location>
</feature>
<dbReference type="GO" id="GO:0005524">
    <property type="term" value="F:ATP binding"/>
    <property type="evidence" value="ECO:0007669"/>
    <property type="project" value="InterPro"/>
</dbReference>